<dbReference type="AlphaFoldDB" id="A0A814SP38"/>
<keyword evidence="2" id="KW-0472">Membrane</keyword>
<evidence type="ECO:0000313" key="4">
    <source>
        <dbReference type="Proteomes" id="UP000663852"/>
    </source>
</evidence>
<dbReference type="EMBL" id="CAJNOJ010000119">
    <property type="protein sequence ID" value="CAF1151005.1"/>
    <property type="molecule type" value="Genomic_DNA"/>
</dbReference>
<dbReference type="InterPro" id="IPR029162">
    <property type="entry name" value="InaF-motif"/>
</dbReference>
<dbReference type="OrthoDB" id="10017174at2759"/>
<gene>
    <name evidence="3" type="ORF">EDS130_LOCUS22612</name>
</gene>
<proteinExistence type="predicted"/>
<organism evidence="3 4">
    <name type="scientific">Adineta ricciae</name>
    <name type="common">Rotifer</name>
    <dbReference type="NCBI Taxonomy" id="249248"/>
    <lineage>
        <taxon>Eukaryota</taxon>
        <taxon>Metazoa</taxon>
        <taxon>Spiralia</taxon>
        <taxon>Gnathifera</taxon>
        <taxon>Rotifera</taxon>
        <taxon>Eurotatoria</taxon>
        <taxon>Bdelloidea</taxon>
        <taxon>Adinetida</taxon>
        <taxon>Adinetidae</taxon>
        <taxon>Adineta</taxon>
    </lineage>
</organism>
<comment type="caution">
    <text evidence="3">The sequence shown here is derived from an EMBL/GenBank/DDBJ whole genome shotgun (WGS) entry which is preliminary data.</text>
</comment>
<sequence length="239" mass="26472">MATTSQNRAFQAYNSRYFPNRPAPKESANSSSPKTTTTPATPSTAEPLVFGRIPYSSIKSTTDKCSSIPSSPVPHAAMKTTPMTEKRCSSITSLSHLLPRQKTSQMTTLASQRQSLWISIAKNAQLNANQQSSLPLLQQQQQQTSLTRKKFLRLLLVFSYLLSISLFAIALATFYGFFWTDYSTTQISNVDAPVSAFLSPPNSTIINRKLPADHTVQLCTGRHSLLGEKNHFDKNLINK</sequence>
<protein>
    <submittedName>
        <fullName evidence="3">Uncharacterized protein</fullName>
    </submittedName>
</protein>
<accession>A0A814SP38</accession>
<dbReference type="Pfam" id="PF15018">
    <property type="entry name" value="InaF-motif"/>
    <property type="match status" value="1"/>
</dbReference>
<name>A0A814SP38_ADIRI</name>
<reference evidence="3" key="1">
    <citation type="submission" date="2021-02" db="EMBL/GenBank/DDBJ databases">
        <authorList>
            <person name="Nowell W R."/>
        </authorList>
    </citation>
    <scope>NUCLEOTIDE SEQUENCE</scope>
</reference>
<feature type="compositionally biased region" description="Low complexity" evidence="1">
    <location>
        <begin position="27"/>
        <end position="45"/>
    </location>
</feature>
<evidence type="ECO:0000256" key="1">
    <source>
        <dbReference type="SAM" id="MobiDB-lite"/>
    </source>
</evidence>
<keyword evidence="2" id="KW-0812">Transmembrane</keyword>
<feature type="region of interest" description="Disordered" evidence="1">
    <location>
        <begin position="1"/>
        <end position="48"/>
    </location>
</feature>
<feature type="transmembrane region" description="Helical" evidence="2">
    <location>
        <begin position="154"/>
        <end position="179"/>
    </location>
</feature>
<evidence type="ECO:0000313" key="3">
    <source>
        <dbReference type="EMBL" id="CAF1151005.1"/>
    </source>
</evidence>
<feature type="compositionally biased region" description="Polar residues" evidence="1">
    <location>
        <begin position="1"/>
        <end position="14"/>
    </location>
</feature>
<evidence type="ECO:0000256" key="2">
    <source>
        <dbReference type="SAM" id="Phobius"/>
    </source>
</evidence>
<keyword evidence="2" id="KW-1133">Transmembrane helix</keyword>
<feature type="region of interest" description="Disordered" evidence="1">
    <location>
        <begin position="64"/>
        <end position="84"/>
    </location>
</feature>
<dbReference type="Proteomes" id="UP000663852">
    <property type="component" value="Unassembled WGS sequence"/>
</dbReference>